<evidence type="ECO:0000259" key="3">
    <source>
        <dbReference type="Pfam" id="PF04679"/>
    </source>
</evidence>
<name>A0ABV9RAQ8_9PSEU</name>
<feature type="domain" description="DNA ligase ATP-dependent C-terminal" evidence="3">
    <location>
        <begin position="86"/>
        <end position="137"/>
    </location>
</feature>
<dbReference type="InterPro" id="IPR012340">
    <property type="entry name" value="NA-bd_OB-fold"/>
</dbReference>
<organism evidence="4 5">
    <name type="scientific">Actinomycetospora chibensis</name>
    <dbReference type="NCBI Taxonomy" id="663606"/>
    <lineage>
        <taxon>Bacteria</taxon>
        <taxon>Bacillati</taxon>
        <taxon>Actinomycetota</taxon>
        <taxon>Actinomycetes</taxon>
        <taxon>Pseudonocardiales</taxon>
        <taxon>Pseudonocardiaceae</taxon>
        <taxon>Actinomycetospora</taxon>
    </lineage>
</organism>
<proteinExistence type="predicted"/>
<protein>
    <recommendedName>
        <fullName evidence="1">DNA ligase (ATP)</fullName>
        <ecNumber evidence="1">6.5.1.1</ecNumber>
    </recommendedName>
</protein>
<evidence type="ECO:0000256" key="2">
    <source>
        <dbReference type="SAM" id="MobiDB-lite"/>
    </source>
</evidence>
<dbReference type="InterPro" id="IPR012309">
    <property type="entry name" value="DNA_ligase_ATP-dep_C"/>
</dbReference>
<feature type="compositionally biased region" description="Low complexity" evidence="2">
    <location>
        <begin position="79"/>
        <end position="90"/>
    </location>
</feature>
<dbReference type="Gene3D" id="2.40.50.140">
    <property type="entry name" value="Nucleic acid-binding proteins"/>
    <property type="match status" value="1"/>
</dbReference>
<comment type="caution">
    <text evidence="4">The sequence shown here is derived from an EMBL/GenBank/DDBJ whole genome shotgun (WGS) entry which is preliminary data.</text>
</comment>
<reference evidence="5" key="1">
    <citation type="journal article" date="2019" name="Int. J. Syst. Evol. Microbiol.">
        <title>The Global Catalogue of Microorganisms (GCM) 10K type strain sequencing project: providing services to taxonomists for standard genome sequencing and annotation.</title>
        <authorList>
            <consortium name="The Broad Institute Genomics Platform"/>
            <consortium name="The Broad Institute Genome Sequencing Center for Infectious Disease"/>
            <person name="Wu L."/>
            <person name="Ma J."/>
        </authorList>
    </citation>
    <scope>NUCLEOTIDE SEQUENCE [LARGE SCALE GENOMIC DNA]</scope>
    <source>
        <strain evidence="5">CCUG 50347</strain>
    </source>
</reference>
<keyword evidence="5" id="KW-1185">Reference proteome</keyword>
<evidence type="ECO:0000256" key="1">
    <source>
        <dbReference type="ARBA" id="ARBA00012727"/>
    </source>
</evidence>
<feature type="compositionally biased region" description="Basic residues" evidence="2">
    <location>
        <begin position="53"/>
        <end position="69"/>
    </location>
</feature>
<feature type="compositionally biased region" description="Low complexity" evidence="2">
    <location>
        <begin position="21"/>
        <end position="35"/>
    </location>
</feature>
<sequence>MAVPRPQGRGAACRSRRLRRSGPSASGSAAPPSSSDADDPGHDEALPPAARGPRPRARSPRKARRHRHGRECAGERYRPTPSSSAPYAPTESPFIGVVPEECAARWCVPRLVGEARIRSWTDDGHLRHSSWRVLQPDRNPAELGQPHDRQGARLIADGRSSGTGWLSAASSSA</sequence>
<feature type="region of interest" description="Disordered" evidence="2">
    <location>
        <begin position="1"/>
        <end position="90"/>
    </location>
</feature>
<accession>A0ABV9RAQ8</accession>
<dbReference type="Pfam" id="PF04679">
    <property type="entry name" value="DNA_ligase_A_C"/>
    <property type="match status" value="1"/>
</dbReference>
<dbReference type="Proteomes" id="UP001595909">
    <property type="component" value="Unassembled WGS sequence"/>
</dbReference>
<dbReference type="EMBL" id="JBHSIM010000003">
    <property type="protein sequence ID" value="MFC4831251.1"/>
    <property type="molecule type" value="Genomic_DNA"/>
</dbReference>
<evidence type="ECO:0000313" key="4">
    <source>
        <dbReference type="EMBL" id="MFC4831251.1"/>
    </source>
</evidence>
<dbReference type="EC" id="6.5.1.1" evidence="1"/>
<feature type="region of interest" description="Disordered" evidence="2">
    <location>
        <begin position="131"/>
        <end position="151"/>
    </location>
</feature>
<gene>
    <name evidence="4" type="ORF">ACFPEL_02405</name>
</gene>
<dbReference type="RefSeq" id="WP_337994117.1">
    <property type="nucleotide sequence ID" value="NZ_BAABHN010000003.1"/>
</dbReference>
<evidence type="ECO:0000313" key="5">
    <source>
        <dbReference type="Proteomes" id="UP001595909"/>
    </source>
</evidence>